<feature type="non-terminal residue" evidence="2">
    <location>
        <position position="1"/>
    </location>
</feature>
<dbReference type="Proteomes" id="UP001597045">
    <property type="component" value="Unassembled WGS sequence"/>
</dbReference>
<dbReference type="GO" id="GO:0016787">
    <property type="term" value="F:hydrolase activity"/>
    <property type="evidence" value="ECO:0007669"/>
    <property type="project" value="UniProtKB-KW"/>
</dbReference>
<reference evidence="3" key="1">
    <citation type="journal article" date="2019" name="Int. J. Syst. Evol. Microbiol.">
        <title>The Global Catalogue of Microorganisms (GCM) 10K type strain sequencing project: providing services to taxonomists for standard genome sequencing and annotation.</title>
        <authorList>
            <consortium name="The Broad Institute Genomics Platform"/>
            <consortium name="The Broad Institute Genome Sequencing Center for Infectious Disease"/>
            <person name="Wu L."/>
            <person name="Ma J."/>
        </authorList>
    </citation>
    <scope>NUCLEOTIDE SEQUENCE [LARGE SCALE GENOMIC DNA]</scope>
    <source>
        <strain evidence="3">JCM 31486</strain>
    </source>
</reference>
<proteinExistence type="predicted"/>
<evidence type="ECO:0000259" key="1">
    <source>
        <dbReference type="Pfam" id="PF08386"/>
    </source>
</evidence>
<dbReference type="InterPro" id="IPR029058">
    <property type="entry name" value="AB_hydrolase_fold"/>
</dbReference>
<comment type="caution">
    <text evidence="2">The sequence shown here is derived from an EMBL/GenBank/DDBJ whole genome shotgun (WGS) entry which is preliminary data.</text>
</comment>
<keyword evidence="3" id="KW-1185">Reference proteome</keyword>
<feature type="non-terminal residue" evidence="2">
    <location>
        <position position="441"/>
    </location>
</feature>
<dbReference type="Pfam" id="PF08386">
    <property type="entry name" value="Abhydrolase_4"/>
    <property type="match status" value="1"/>
</dbReference>
<gene>
    <name evidence="2" type="ORF">ACFQ1S_22070</name>
</gene>
<protein>
    <submittedName>
        <fullName evidence="2">Alpha/beta hydrolase</fullName>
    </submittedName>
</protein>
<sequence>PCTDQTLAAGGAECGTLAVPLDPASPTGNTITLAVSRVRHKTATAKGTVLSVPDPFTGSGYQQSLLGARVPQGDSFDWIGIARRGLAPSVPAITCAPSPETPGRPNFVPTPITQPYWTNRIQKTANDCANDPLLDHMKATDVAADLERVRTAVGASTVSLYGQAYGTYIGQVYQTLYPTRVTRAVYDGSVDPRRIWYNANNFDQDVLLEDNEHRWFDYLAAQDSTYHLGNTRAAVQAVFDQQVRDLTVQPVNDFGPADFIDVYSFSSYSEQTWPILAPALSALVNNNDISMTLGLHSAFYAGDSGNKYGALLAELCTDTPWPTDWNKWTADTWATHVKAPNSTWGNTWFNGPCAYWKHRPSVPVQPGGLGSALIVNGTLDAVMPFEGSLEVRSRFPNSALVSVAGGISFQSTFAGNTCVDGVIADYLVNGAKPARKPGRQA</sequence>
<keyword evidence="2" id="KW-0378">Hydrolase</keyword>
<dbReference type="Gene3D" id="3.40.50.1820">
    <property type="entry name" value="alpha/beta hydrolase"/>
    <property type="match status" value="1"/>
</dbReference>
<dbReference type="SUPFAM" id="SSF53474">
    <property type="entry name" value="alpha/beta-Hydrolases"/>
    <property type="match status" value="1"/>
</dbReference>
<name>A0ABW3MB69_9PSEU</name>
<organism evidence="2 3">
    <name type="scientific">Kibdelosporangium lantanae</name>
    <dbReference type="NCBI Taxonomy" id="1497396"/>
    <lineage>
        <taxon>Bacteria</taxon>
        <taxon>Bacillati</taxon>
        <taxon>Actinomycetota</taxon>
        <taxon>Actinomycetes</taxon>
        <taxon>Pseudonocardiales</taxon>
        <taxon>Pseudonocardiaceae</taxon>
        <taxon>Kibdelosporangium</taxon>
    </lineage>
</organism>
<accession>A0ABW3MB69</accession>
<evidence type="ECO:0000313" key="2">
    <source>
        <dbReference type="EMBL" id="MFD1048031.1"/>
    </source>
</evidence>
<evidence type="ECO:0000313" key="3">
    <source>
        <dbReference type="Proteomes" id="UP001597045"/>
    </source>
</evidence>
<dbReference type="EMBL" id="JBHTIS010001365">
    <property type="protein sequence ID" value="MFD1048031.1"/>
    <property type="molecule type" value="Genomic_DNA"/>
</dbReference>
<dbReference type="InterPro" id="IPR013595">
    <property type="entry name" value="Pept_S33_TAP-like_C"/>
</dbReference>
<feature type="domain" description="Peptidase S33 tripeptidyl aminopeptidase-like C-terminal" evidence="1">
    <location>
        <begin position="343"/>
        <end position="435"/>
    </location>
</feature>